<reference evidence="2" key="1">
    <citation type="journal article" date="2015" name="Nature">
        <title>Complex archaea that bridge the gap between prokaryotes and eukaryotes.</title>
        <authorList>
            <person name="Spang A."/>
            <person name="Saw J.H."/>
            <person name="Jorgensen S.L."/>
            <person name="Zaremba-Niedzwiedzka K."/>
            <person name="Martijn J."/>
            <person name="Lind A.E."/>
            <person name="van Eijk R."/>
            <person name="Schleper C."/>
            <person name="Guy L."/>
            <person name="Ettema T.J."/>
        </authorList>
    </citation>
    <scope>NUCLEOTIDE SEQUENCE</scope>
</reference>
<name>A0A0F9HZ10_9ZZZZ</name>
<accession>A0A0F9HZ10</accession>
<protein>
    <submittedName>
        <fullName evidence="2">Uncharacterized protein</fullName>
    </submittedName>
</protein>
<feature type="coiled-coil region" evidence="1">
    <location>
        <begin position="12"/>
        <end position="43"/>
    </location>
</feature>
<sequence length="292" mass="34320">MPNTIEWYDQVIMTLKKLINQHERELKLIINQLEDHLKTQKEKFQIETATGEATSIYYLYKESIDDEYGDIDTQRYDLKRNYHVYAKYLDITLALNLLQSLSVDFYIGINYYETNRKLGSVRESLIQDINRTIRLTPKKKGKEIKKEKTRLTRLIEQRESLKVKLESQGVEVPILNLEKIESKIEQEISTKSLEDLKLGIQDETAKFRLAIQYTKNSLTKFLELIEEPDSIIKYIEAVGLSVMKKVIDLLFEITWKLGESGYVFPSCQKIYIKKEVMICEVCGHDFNRISLE</sequence>
<evidence type="ECO:0000313" key="2">
    <source>
        <dbReference type="EMBL" id="KKM08282.1"/>
    </source>
</evidence>
<proteinExistence type="predicted"/>
<dbReference type="EMBL" id="LAZR01015585">
    <property type="protein sequence ID" value="KKM08282.1"/>
    <property type="molecule type" value="Genomic_DNA"/>
</dbReference>
<organism evidence="2">
    <name type="scientific">marine sediment metagenome</name>
    <dbReference type="NCBI Taxonomy" id="412755"/>
    <lineage>
        <taxon>unclassified sequences</taxon>
        <taxon>metagenomes</taxon>
        <taxon>ecological metagenomes</taxon>
    </lineage>
</organism>
<gene>
    <name evidence="2" type="ORF">LCGC14_1725450</name>
</gene>
<dbReference type="AlphaFoldDB" id="A0A0F9HZ10"/>
<keyword evidence="1" id="KW-0175">Coiled coil</keyword>
<evidence type="ECO:0000256" key="1">
    <source>
        <dbReference type="SAM" id="Coils"/>
    </source>
</evidence>
<comment type="caution">
    <text evidence="2">The sequence shown here is derived from an EMBL/GenBank/DDBJ whole genome shotgun (WGS) entry which is preliminary data.</text>
</comment>